<sequence length="1012" mass="98893">MRARGAFWLQRSRAHAGTLIATGLVVVVVAALASVMTGLAFRSPTAAVHATLAAEPAAVTSLALESSALPDLAAQDTEVRRTLGARFAGLPVAVAATFSAPSVPVHGGRSALLLVSGDDLRQRVSLTQGRWPSAGAAGGVQEAAVDAAFARSHSVGVGDRLVLDGPAAPVTVVVTGVWRPADPSAPAWFGLTSGDGRIALPAAAATAASDGVVGRWVVTPDAPRTVAADLPRLHNALAGAAAELSGDSAAGSSPFSTSGDAVATVAAMQRSVVALHAVIPVPLAVLAACSAIALVLLAQLLAGARRVETRLLRSRGVTIPALAGATAIESGLVALVATAIGTIAAQLVLLVTTGPPSVALDLLLPPVLTIAVAIAAATLTVVFSARAASESPGAVEAGRGRTAVSAGLTVLAVIAAAVTLWRFVAFGPTVGGGADTIDPTGVVAPAAVLCAIALIGLLLFGPASAAVERIAGAGRGVAGVLPARQVGRGVALFAGPVALIVLAVGSLTFAAGYAGTFGGFLRDSALLVNGAPVRVDLGIGGSPHGPSDVSGADRLGRLPGVTAASPAVVDDGTVADTDVAVVAANASTLPALLPVGGYLLDTEALSRGITPPKPVEGASLAAGDLRATVAVRAAGGSVTVVGATAWLATATGEVVPVGAVPAADGSVAFAVPAGASRLVAVDVTAESVAGADDVTVTLTGLTAATARWVQAPSAFGAGSPFQPDGAATGASGGSGALTARAASLTGDSGMRFVPPGDAALPLAVTTALAQDDSLQLGQRIEVRSPLGDVQGTVATIVPALPGTTAERAVLADLPALTAVLLRTSASVPRASSVWLATDDPAAVAAATRADAGSEATVTTASGAFVARFLGGAVASTWLGAAGCALLAVAAVAAAITAALRRRRGEVVVLRAVGLSGRQQAWARRLEVIGVACAAGVFGLLGGIVVVLLVGNTLARLSVVTAPATLSVQGRVDPLGMAVGAVALAAALAVAVWGYGVAVRRQAADTAYREETR</sequence>
<organism evidence="8 9">
    <name type="scientific">Leifsonia shinshuensis</name>
    <dbReference type="NCBI Taxonomy" id="150026"/>
    <lineage>
        <taxon>Bacteria</taxon>
        <taxon>Bacillati</taxon>
        <taxon>Actinomycetota</taxon>
        <taxon>Actinomycetes</taxon>
        <taxon>Micrococcales</taxon>
        <taxon>Microbacteriaceae</taxon>
        <taxon>Leifsonia</taxon>
    </lineage>
</organism>
<dbReference type="PANTHER" id="PTHR30287:SF1">
    <property type="entry name" value="INNER MEMBRANE PROTEIN"/>
    <property type="match status" value="1"/>
</dbReference>
<feature type="transmembrane region" description="Helical" evidence="6">
    <location>
        <begin position="927"/>
        <end position="954"/>
    </location>
</feature>
<reference evidence="8 9" key="1">
    <citation type="submission" date="2020-07" db="EMBL/GenBank/DDBJ databases">
        <title>Sequencing the genomes of 1000 actinobacteria strains.</title>
        <authorList>
            <person name="Klenk H.-P."/>
        </authorList>
    </citation>
    <scope>NUCLEOTIDE SEQUENCE [LARGE SCALE GENOMIC DNA]</scope>
    <source>
        <strain evidence="8 9">DSM 15165</strain>
    </source>
</reference>
<dbReference type="EMBL" id="JACCFL010000001">
    <property type="protein sequence ID" value="NYJ25360.1"/>
    <property type="molecule type" value="Genomic_DNA"/>
</dbReference>
<comment type="caution">
    <text evidence="8">The sequence shown here is derived from an EMBL/GenBank/DDBJ whole genome shotgun (WGS) entry which is preliminary data.</text>
</comment>
<dbReference type="Pfam" id="PF02687">
    <property type="entry name" value="FtsX"/>
    <property type="match status" value="1"/>
</dbReference>
<evidence type="ECO:0000256" key="6">
    <source>
        <dbReference type="SAM" id="Phobius"/>
    </source>
</evidence>
<feature type="transmembrane region" description="Helical" evidence="6">
    <location>
        <begin position="277"/>
        <end position="301"/>
    </location>
</feature>
<feature type="transmembrane region" description="Helical" evidence="6">
    <location>
        <begin position="974"/>
        <end position="998"/>
    </location>
</feature>
<feature type="domain" description="ABC3 transporter permease C-terminal" evidence="7">
    <location>
        <begin position="880"/>
        <end position="991"/>
    </location>
</feature>
<evidence type="ECO:0000256" key="5">
    <source>
        <dbReference type="ARBA" id="ARBA00023136"/>
    </source>
</evidence>
<keyword evidence="3 6" id="KW-0812">Transmembrane</keyword>
<dbReference type="InterPro" id="IPR038766">
    <property type="entry name" value="Membrane_comp_ABC_pdt"/>
</dbReference>
<dbReference type="AlphaFoldDB" id="A0A853D2W8"/>
<keyword evidence="4 6" id="KW-1133">Transmembrane helix</keyword>
<feature type="transmembrane region" description="Helical" evidence="6">
    <location>
        <begin position="443"/>
        <end position="460"/>
    </location>
</feature>
<accession>A0A853D2W8</accession>
<dbReference type="InterPro" id="IPR003838">
    <property type="entry name" value="ABC3_permease_C"/>
</dbReference>
<evidence type="ECO:0000256" key="1">
    <source>
        <dbReference type="ARBA" id="ARBA00004651"/>
    </source>
</evidence>
<evidence type="ECO:0000259" key="7">
    <source>
        <dbReference type="Pfam" id="PF02687"/>
    </source>
</evidence>
<comment type="subcellular location">
    <subcellularLocation>
        <location evidence="1">Cell membrane</location>
        <topology evidence="1">Multi-pass membrane protein</topology>
    </subcellularLocation>
</comment>
<evidence type="ECO:0000256" key="3">
    <source>
        <dbReference type="ARBA" id="ARBA00022692"/>
    </source>
</evidence>
<feature type="transmembrane region" description="Helical" evidence="6">
    <location>
        <begin position="322"/>
        <end position="351"/>
    </location>
</feature>
<feature type="transmembrane region" description="Helical" evidence="6">
    <location>
        <begin position="363"/>
        <end position="383"/>
    </location>
</feature>
<name>A0A853D2W8_9MICO</name>
<evidence type="ECO:0000256" key="4">
    <source>
        <dbReference type="ARBA" id="ARBA00022989"/>
    </source>
</evidence>
<keyword evidence="2" id="KW-1003">Cell membrane</keyword>
<feature type="transmembrane region" description="Helical" evidence="6">
    <location>
        <begin position="403"/>
        <end position="423"/>
    </location>
</feature>
<dbReference type="RefSeq" id="WP_179608045.1">
    <property type="nucleotide sequence ID" value="NZ_BAABEH010000001.1"/>
</dbReference>
<dbReference type="PANTHER" id="PTHR30287">
    <property type="entry name" value="MEMBRANE COMPONENT OF PREDICTED ABC SUPERFAMILY METABOLITE UPTAKE TRANSPORTER"/>
    <property type="match status" value="1"/>
</dbReference>
<gene>
    <name evidence="8" type="ORF">HNR13_003647</name>
</gene>
<evidence type="ECO:0000313" key="8">
    <source>
        <dbReference type="EMBL" id="NYJ25360.1"/>
    </source>
</evidence>
<feature type="transmembrane region" description="Helical" evidence="6">
    <location>
        <begin position="877"/>
        <end position="899"/>
    </location>
</feature>
<feature type="transmembrane region" description="Helical" evidence="6">
    <location>
        <begin position="490"/>
        <end position="514"/>
    </location>
</feature>
<evidence type="ECO:0000313" key="9">
    <source>
        <dbReference type="Proteomes" id="UP000578352"/>
    </source>
</evidence>
<protein>
    <recommendedName>
        <fullName evidence="7">ABC3 transporter permease C-terminal domain-containing protein</fullName>
    </recommendedName>
</protein>
<evidence type="ECO:0000256" key="2">
    <source>
        <dbReference type="ARBA" id="ARBA00022475"/>
    </source>
</evidence>
<proteinExistence type="predicted"/>
<dbReference type="Proteomes" id="UP000578352">
    <property type="component" value="Unassembled WGS sequence"/>
</dbReference>
<dbReference type="GO" id="GO:0005886">
    <property type="term" value="C:plasma membrane"/>
    <property type="evidence" value="ECO:0007669"/>
    <property type="project" value="UniProtKB-SubCell"/>
</dbReference>
<keyword evidence="5 6" id="KW-0472">Membrane</keyword>